<evidence type="ECO:0000313" key="3">
    <source>
        <dbReference type="EMBL" id="CAB4175763.1"/>
    </source>
</evidence>
<evidence type="ECO:0000313" key="2">
    <source>
        <dbReference type="EMBL" id="CAB4169458.1"/>
    </source>
</evidence>
<sequence>MANPTPGEAMTKNWWPNWGSERALIASGLPAPVQRRLKPATIQPKEMP</sequence>
<evidence type="ECO:0000313" key="4">
    <source>
        <dbReference type="EMBL" id="CAB4180932.1"/>
    </source>
</evidence>
<dbReference type="EMBL" id="LR798369">
    <property type="protein sequence ID" value="CAB5227488.1"/>
    <property type="molecule type" value="Genomic_DNA"/>
</dbReference>
<evidence type="ECO:0000313" key="5">
    <source>
        <dbReference type="EMBL" id="CAB4190992.1"/>
    </source>
</evidence>
<evidence type="ECO:0000313" key="8">
    <source>
        <dbReference type="EMBL" id="CAB5227488.1"/>
    </source>
</evidence>
<accession>A0A6J5QBQ4</accession>
<dbReference type="EMBL" id="LR797514">
    <property type="protein sequence ID" value="CAB4222339.1"/>
    <property type="molecule type" value="Genomic_DNA"/>
</dbReference>
<gene>
    <name evidence="4" type="ORF">UFOVP1072_3</name>
    <name evidence="5" type="ORF">UFOVP1211_1</name>
    <name evidence="6" type="ORF">UFOVP1420_58</name>
    <name evidence="8" type="ORF">UFOVP1518_57</name>
    <name evidence="7" type="ORF">UFOVP1657_51</name>
    <name evidence="1" type="ORF">UFOVP475_2</name>
    <name evidence="2" type="ORF">UFOVP897_32</name>
    <name evidence="3" type="ORF">UFOVP984_2</name>
</gene>
<name>A0A6J5QBQ4_9CAUD</name>
<dbReference type="EMBL" id="LR797171">
    <property type="protein sequence ID" value="CAB4190992.1"/>
    <property type="molecule type" value="Genomic_DNA"/>
</dbReference>
<proteinExistence type="predicted"/>
<dbReference type="EMBL" id="LR796926">
    <property type="protein sequence ID" value="CAB4175763.1"/>
    <property type="molecule type" value="Genomic_DNA"/>
</dbReference>
<dbReference type="EMBL" id="LR797376">
    <property type="protein sequence ID" value="CAB4211918.1"/>
    <property type="molecule type" value="Genomic_DNA"/>
</dbReference>
<reference evidence="4" key="1">
    <citation type="submission" date="2020-05" db="EMBL/GenBank/DDBJ databases">
        <authorList>
            <person name="Chiriac C."/>
            <person name="Salcher M."/>
            <person name="Ghai R."/>
            <person name="Kavagutti S V."/>
        </authorList>
    </citation>
    <scope>NUCLEOTIDE SEQUENCE</scope>
</reference>
<dbReference type="EMBL" id="LR796847">
    <property type="protein sequence ID" value="CAB4169458.1"/>
    <property type="molecule type" value="Genomic_DNA"/>
</dbReference>
<evidence type="ECO:0000313" key="7">
    <source>
        <dbReference type="EMBL" id="CAB4222339.1"/>
    </source>
</evidence>
<evidence type="ECO:0000313" key="1">
    <source>
        <dbReference type="EMBL" id="CAB4145319.1"/>
    </source>
</evidence>
<dbReference type="EMBL" id="LR796460">
    <property type="protein sequence ID" value="CAB4145319.1"/>
    <property type="molecule type" value="Genomic_DNA"/>
</dbReference>
<dbReference type="EMBL" id="LR797018">
    <property type="protein sequence ID" value="CAB4180932.1"/>
    <property type="molecule type" value="Genomic_DNA"/>
</dbReference>
<protein>
    <submittedName>
        <fullName evidence="4">Uncharacterized protein</fullName>
    </submittedName>
</protein>
<organism evidence="4">
    <name type="scientific">uncultured Caudovirales phage</name>
    <dbReference type="NCBI Taxonomy" id="2100421"/>
    <lineage>
        <taxon>Viruses</taxon>
        <taxon>Duplodnaviria</taxon>
        <taxon>Heunggongvirae</taxon>
        <taxon>Uroviricota</taxon>
        <taxon>Caudoviricetes</taxon>
        <taxon>Peduoviridae</taxon>
        <taxon>Maltschvirus</taxon>
        <taxon>Maltschvirus maltsch</taxon>
    </lineage>
</organism>
<evidence type="ECO:0000313" key="6">
    <source>
        <dbReference type="EMBL" id="CAB4211918.1"/>
    </source>
</evidence>